<evidence type="ECO:0000256" key="1">
    <source>
        <dbReference type="ARBA" id="ARBA00005272"/>
    </source>
</evidence>
<keyword evidence="4" id="KW-0274">FAD</keyword>
<gene>
    <name evidence="13" type="ORF">AK88_01734</name>
</gene>
<dbReference type="InterPro" id="IPR054606">
    <property type="entry name" value="NDH2_hel_ins"/>
</dbReference>
<keyword evidence="7" id="KW-0520">NAD</keyword>
<evidence type="ECO:0000259" key="12">
    <source>
        <dbReference type="Pfam" id="PF22366"/>
    </source>
</evidence>
<feature type="domain" description="NADH:ubiquinone reductase helical insertion" evidence="11">
    <location>
        <begin position="362"/>
        <end position="429"/>
    </location>
</feature>
<accession>A0A0D9QNP4</accession>
<dbReference type="RefSeq" id="XP_012334792.1">
    <property type="nucleotide sequence ID" value="XM_012479369.1"/>
</dbReference>
<keyword evidence="3" id="KW-0285">Flavoprotein</keyword>
<dbReference type="PANTHER" id="PTHR43706:SF47">
    <property type="entry name" value="EXTERNAL NADH-UBIQUINONE OXIDOREDUCTASE 1, MITOCHONDRIAL-RELATED"/>
    <property type="match status" value="1"/>
</dbReference>
<name>A0A0D9QNP4_PLAFR</name>
<keyword evidence="14" id="KW-1185">Reference proteome</keyword>
<sequence length="535" mass="61429">MSMKIRRNGVHSVLKNVKCIYENKREISTSRIYRDRKEKIVILGSGWGGINFFINIDFKKYDVTLISPRSYFTFTPLLPCMCSGTLSAKVCTENVSTFLRKKGSSGKYLQLECTDIVPEEKQVICKDNKNNQVKISYDYLVISVGAKTNSFNIKGVDKHAFFVKDVEGVINIRRKFLDVLHICSTERISDEEKKKLLHVVVVGGGPTGVEVAGEFADFINKDVKRKYKNIFPFISVSIIEGGKNLLPTFTQNISDFTKKTFHSSNINVLTNYYVKEVDEHNICIQSSLDQNEKRKQIPYGILIWASGLAQTPLITNFLKKIPEQVNNNILNVNGHLAVIGIRDQNIYAIGDCKKIQPLQLHEHLNEVLHHFSSSSSTTFSSDLLKSKANELCRKFPQVSQSKWDYQKNKRAQMDKQQFCEYLKEIDQNYKSPTPTAQNAKQEAYFLSNLFNTLMENKTQGNNHFPSFVEKWKGSIAYIGNHQVVAHLPFLEITGGLFSFTFWKMVYIQLLLTWRSRFAFILDFLRTKFFGRPFSK</sequence>
<dbReference type="InterPro" id="IPR023753">
    <property type="entry name" value="FAD/NAD-binding_dom"/>
</dbReference>
<evidence type="ECO:0000313" key="14">
    <source>
        <dbReference type="Proteomes" id="UP000054561"/>
    </source>
</evidence>
<dbReference type="AlphaFoldDB" id="A0A0D9QNP4"/>
<dbReference type="InterPro" id="IPR036188">
    <property type="entry name" value="FAD/NAD-bd_sf"/>
</dbReference>
<dbReference type="EMBL" id="KQ001659">
    <property type="protein sequence ID" value="KJP88654.1"/>
    <property type="molecule type" value="Genomic_DNA"/>
</dbReference>
<evidence type="ECO:0000256" key="6">
    <source>
        <dbReference type="ARBA" id="ARBA00023002"/>
    </source>
</evidence>
<evidence type="ECO:0000256" key="4">
    <source>
        <dbReference type="ARBA" id="ARBA00022827"/>
    </source>
</evidence>
<evidence type="ECO:0000256" key="3">
    <source>
        <dbReference type="ARBA" id="ARBA00022630"/>
    </source>
</evidence>
<comment type="similarity">
    <text evidence="1">Belongs to the NADH dehydrogenase family.</text>
</comment>
<protein>
    <recommendedName>
        <fullName evidence="2">NADH:ubiquinone reductase (non-electrogenic)</fullName>
        <ecNumber evidence="2">1.6.5.9</ecNumber>
    </recommendedName>
</protein>
<evidence type="ECO:0000256" key="9">
    <source>
        <dbReference type="ARBA" id="ARBA00049010"/>
    </source>
</evidence>
<evidence type="ECO:0000256" key="7">
    <source>
        <dbReference type="ARBA" id="ARBA00023027"/>
    </source>
</evidence>
<dbReference type="VEuPathDB" id="PlasmoDB:AK88_01734"/>
<evidence type="ECO:0000259" key="11">
    <source>
        <dbReference type="Pfam" id="PF22365"/>
    </source>
</evidence>
<organism evidence="13 14">
    <name type="scientific">Plasmodium fragile</name>
    <dbReference type="NCBI Taxonomy" id="5857"/>
    <lineage>
        <taxon>Eukaryota</taxon>
        <taxon>Sar</taxon>
        <taxon>Alveolata</taxon>
        <taxon>Apicomplexa</taxon>
        <taxon>Aconoidasida</taxon>
        <taxon>Haemosporida</taxon>
        <taxon>Plasmodiidae</taxon>
        <taxon>Plasmodium</taxon>
        <taxon>Plasmodium (Plasmodium)</taxon>
    </lineage>
</organism>
<feature type="domain" description="FAD/NAD(P)-binding" evidence="10">
    <location>
        <begin position="39"/>
        <end position="354"/>
    </location>
</feature>
<evidence type="ECO:0000256" key="8">
    <source>
        <dbReference type="ARBA" id="ARBA00047599"/>
    </source>
</evidence>
<dbReference type="InterPro" id="IPR054585">
    <property type="entry name" value="NDH2-like_C"/>
</dbReference>
<evidence type="ECO:0000259" key="10">
    <source>
        <dbReference type="Pfam" id="PF07992"/>
    </source>
</evidence>
<dbReference type="OMA" id="QIPAQKD"/>
<proteinExistence type="inferred from homology"/>
<comment type="catalytic activity">
    <reaction evidence="8">
        <text>a quinone + NADH + H(+) = a quinol + NAD(+)</text>
        <dbReference type="Rhea" id="RHEA:46160"/>
        <dbReference type="ChEBI" id="CHEBI:15378"/>
        <dbReference type="ChEBI" id="CHEBI:24646"/>
        <dbReference type="ChEBI" id="CHEBI:57540"/>
        <dbReference type="ChEBI" id="CHEBI:57945"/>
        <dbReference type="ChEBI" id="CHEBI:132124"/>
        <dbReference type="EC" id="1.6.5.9"/>
    </reaction>
</comment>
<keyword evidence="6" id="KW-0560">Oxidoreductase</keyword>
<dbReference type="SUPFAM" id="SSF51905">
    <property type="entry name" value="FAD/NAD(P)-binding domain"/>
    <property type="match status" value="2"/>
</dbReference>
<dbReference type="Gene3D" id="3.50.50.100">
    <property type="match status" value="2"/>
</dbReference>
<keyword evidence="5" id="KW-0809">Transit peptide</keyword>
<evidence type="ECO:0000256" key="2">
    <source>
        <dbReference type="ARBA" id="ARBA00012637"/>
    </source>
</evidence>
<comment type="catalytic activity">
    <reaction evidence="9">
        <text>a ubiquinone + NADH + H(+) = a ubiquinol + NAD(+)</text>
        <dbReference type="Rhea" id="RHEA:23152"/>
        <dbReference type="Rhea" id="RHEA-COMP:9565"/>
        <dbReference type="Rhea" id="RHEA-COMP:9566"/>
        <dbReference type="ChEBI" id="CHEBI:15378"/>
        <dbReference type="ChEBI" id="CHEBI:16389"/>
        <dbReference type="ChEBI" id="CHEBI:17976"/>
        <dbReference type="ChEBI" id="CHEBI:57540"/>
        <dbReference type="ChEBI" id="CHEBI:57945"/>
    </reaction>
</comment>
<dbReference type="Pfam" id="PF07992">
    <property type="entry name" value="Pyr_redox_2"/>
    <property type="match status" value="1"/>
</dbReference>
<dbReference type="GO" id="GO:0050136">
    <property type="term" value="F:NADH dehydrogenase (quinone) (non-electrogenic) activity"/>
    <property type="evidence" value="ECO:0007669"/>
    <property type="project" value="UniProtKB-EC"/>
</dbReference>
<dbReference type="Pfam" id="PF22366">
    <property type="entry name" value="NDH2_C"/>
    <property type="match status" value="1"/>
</dbReference>
<reference evidence="13 14" key="1">
    <citation type="submission" date="2014-03" db="EMBL/GenBank/DDBJ databases">
        <title>The Genome Sequence of Plasmodium fragile nilgiri.</title>
        <authorList>
            <consortium name="The Broad Institute Genomics Platform"/>
            <consortium name="The Broad Institute Genome Sequencing Center for Infectious Disease"/>
            <person name="Neafsey D."/>
            <person name="Duraisingh M."/>
            <person name="Young S.K."/>
            <person name="Zeng Q."/>
            <person name="Gargeya S."/>
            <person name="Abouelleil A."/>
            <person name="Alvarado L."/>
            <person name="Chapman S.B."/>
            <person name="Gainer-Dewar J."/>
            <person name="Goldberg J."/>
            <person name="Griggs A."/>
            <person name="Gujja S."/>
            <person name="Hansen M."/>
            <person name="Howarth C."/>
            <person name="Imamovic A."/>
            <person name="Larimer J."/>
            <person name="Pearson M."/>
            <person name="Poon T.W."/>
            <person name="Priest M."/>
            <person name="Roberts A."/>
            <person name="Saif S."/>
            <person name="Shea T."/>
            <person name="Sykes S."/>
            <person name="Wortman J."/>
            <person name="Nusbaum C."/>
            <person name="Birren B."/>
        </authorList>
    </citation>
    <scope>NUCLEOTIDE SEQUENCE [LARGE SCALE GENOMIC DNA]</scope>
    <source>
        <strain evidence="14">nilgiri</strain>
    </source>
</reference>
<dbReference type="PANTHER" id="PTHR43706">
    <property type="entry name" value="NADH DEHYDROGENASE"/>
    <property type="match status" value="1"/>
</dbReference>
<evidence type="ECO:0000313" key="13">
    <source>
        <dbReference type="EMBL" id="KJP88654.1"/>
    </source>
</evidence>
<feature type="domain" description="External alternative NADH-ubiquinone oxidoreductase-like C-terminal" evidence="12">
    <location>
        <begin position="471"/>
        <end position="531"/>
    </location>
</feature>
<dbReference type="GO" id="GO:0005739">
    <property type="term" value="C:mitochondrion"/>
    <property type="evidence" value="ECO:0007669"/>
    <property type="project" value="UniProtKB-ARBA"/>
</dbReference>
<dbReference type="Pfam" id="PF22365">
    <property type="entry name" value="PfNDH2_hel_ins"/>
    <property type="match status" value="1"/>
</dbReference>
<dbReference type="PRINTS" id="PR00368">
    <property type="entry name" value="FADPNR"/>
</dbReference>
<evidence type="ECO:0000256" key="5">
    <source>
        <dbReference type="ARBA" id="ARBA00022946"/>
    </source>
</evidence>
<dbReference type="GeneID" id="24267048"/>
<dbReference type="EC" id="1.6.5.9" evidence="2"/>
<dbReference type="Proteomes" id="UP000054561">
    <property type="component" value="Unassembled WGS sequence"/>
</dbReference>
<dbReference type="OrthoDB" id="3244603at2759"/>
<dbReference type="InterPro" id="IPR045024">
    <property type="entry name" value="NDH-2"/>
</dbReference>